<dbReference type="KEGG" id="vg:3655062"/>
<protein>
    <submittedName>
        <fullName evidence="2">Uncharacterized protein</fullName>
    </submittedName>
</protein>
<reference evidence="2 3" key="1">
    <citation type="journal article" date="2005" name="Science">
        <title>Complete genome sequence and lytic phase transcription profile of a Coccolithovirus.</title>
        <authorList>
            <person name="Wilson W.H."/>
            <person name="Schroeder D.C."/>
            <person name="Allen M.J."/>
            <person name="Holden M.T.G."/>
            <person name="Parkhill J."/>
            <person name="Barrell B.G."/>
            <person name="Churcher C."/>
            <person name="Hamlin N."/>
            <person name="Mungall K."/>
            <person name="Norbertczak H."/>
            <person name="Quail M.A."/>
            <person name="Price C."/>
            <person name="Rabbinowitsch E."/>
            <person name="Walker D."/>
            <person name="Craigon M."/>
            <person name="Roy D."/>
            <person name="Ghazal P."/>
        </authorList>
    </citation>
    <scope>NUCLEOTIDE SEQUENCE [LARGE SCALE GENOMIC DNA]</scope>
    <source>
        <strain evidence="3">Isolate United Kingdom/English Channel/1999</strain>
    </source>
</reference>
<evidence type="ECO:0000313" key="2">
    <source>
        <dbReference type="EMBL" id="CAI65466.1"/>
    </source>
</evidence>
<proteinExistence type="predicted"/>
<dbReference type="RefSeq" id="YP_293797.1">
    <property type="nucleotide sequence ID" value="NC_007346.1"/>
</dbReference>
<feature type="region of interest" description="Disordered" evidence="1">
    <location>
        <begin position="381"/>
        <end position="401"/>
    </location>
</feature>
<dbReference type="EMBL" id="AJ890364">
    <property type="protein sequence ID" value="CAI65466.1"/>
    <property type="molecule type" value="Genomic_DNA"/>
</dbReference>
<organismHost>
    <name type="scientific">Emiliania huxleyi</name>
    <name type="common">Coccolithophore</name>
    <name type="synonym">Pontosphaera huxleyi</name>
    <dbReference type="NCBI Taxonomy" id="2903"/>
</organismHost>
<feature type="compositionally biased region" description="Polar residues" evidence="1">
    <location>
        <begin position="392"/>
        <end position="401"/>
    </location>
</feature>
<dbReference type="GeneID" id="3655062"/>
<organism evidence="2 3">
    <name type="scientific">Emiliania huxleyi virus 86 (isolate United Kingdom/English Channel/1999)</name>
    <name type="common">EhV-86</name>
    <dbReference type="NCBI Taxonomy" id="654925"/>
    <lineage>
        <taxon>Viruses</taxon>
        <taxon>Varidnaviria</taxon>
        <taxon>Bamfordvirae</taxon>
        <taxon>Nucleocytoviricota</taxon>
        <taxon>Megaviricetes</taxon>
        <taxon>Algavirales</taxon>
        <taxon>Phycodnaviridae</taxon>
        <taxon>Coccolithovirus</taxon>
        <taxon>Coccolithovirus huxleyi</taxon>
        <taxon>Emiliania huxleyi virus 86</taxon>
    </lineage>
</organism>
<evidence type="ECO:0000256" key="1">
    <source>
        <dbReference type="SAM" id="MobiDB-lite"/>
    </source>
</evidence>
<accession>Q4A390</accession>
<gene>
    <name evidence="2" type="ORF">EhV043</name>
</gene>
<evidence type="ECO:0000313" key="3">
    <source>
        <dbReference type="Proteomes" id="UP000000863"/>
    </source>
</evidence>
<name>Q4A390_EHV8U</name>
<dbReference type="Proteomes" id="UP000000863">
    <property type="component" value="Segment"/>
</dbReference>
<sequence>MGAENRMGILWDYFVLAYEQFTNITWDSPTRKLYIHNNSDDPQIHLGPSEIIDQNDETIIRKYPDYMDLWQNFIVTKHTKHAQGHQDITNLLAEATVLKLLGDIGVGVPCNITPVVQLDNGWETNIFVARDNATGGVVIIMNRMSCDLQSVNSPDIGWDLYNNLFTSETTPLQIGVENQLVTKIEKMVQFGITCTDHKPQNVLVISSSMMNDANNTTRNYHGITSATNPDRSSEDILNVSKPSTPYGVDFEYNVYLADFDPEHCCRLMGFIYDMYTHGLYTLGIEDNVSNIACGVHKDDISLYINLSLGMIATVTTPDPLGDAFLRPYVGELYKYIQYIEESYESTNKLPEEIYVDDILHYFKTFARSFRDNFPILNKRYGSSKKRSRSRGNQGNSNKRIR</sequence>
<keyword evidence="3" id="KW-1185">Reference proteome</keyword>